<dbReference type="PANTHER" id="PTHR34706">
    <property type="entry name" value="SLR1338 PROTEIN"/>
    <property type="match status" value="1"/>
</dbReference>
<comment type="caution">
    <text evidence="2">The sequence shown here is derived from an EMBL/GenBank/DDBJ whole genome shotgun (WGS) entry which is preliminary data.</text>
</comment>
<dbReference type="STRING" id="1284197.S8BK95"/>
<dbReference type="InterPro" id="IPR036465">
    <property type="entry name" value="vWFA_dom_sf"/>
</dbReference>
<organism evidence="2 3">
    <name type="scientific">Dactylellina haptotyla (strain CBS 200.50)</name>
    <name type="common">Nematode-trapping fungus</name>
    <name type="synonym">Monacrosporium haptotylum</name>
    <dbReference type="NCBI Taxonomy" id="1284197"/>
    <lineage>
        <taxon>Eukaryota</taxon>
        <taxon>Fungi</taxon>
        <taxon>Dikarya</taxon>
        <taxon>Ascomycota</taxon>
        <taxon>Pezizomycotina</taxon>
        <taxon>Orbiliomycetes</taxon>
        <taxon>Orbiliales</taxon>
        <taxon>Orbiliaceae</taxon>
        <taxon>Dactylellina</taxon>
    </lineage>
</organism>
<dbReference type="AlphaFoldDB" id="S8BK95"/>
<evidence type="ECO:0000259" key="1">
    <source>
        <dbReference type="PROSITE" id="PS50234"/>
    </source>
</evidence>
<dbReference type="Pfam" id="PF00092">
    <property type="entry name" value="VWA"/>
    <property type="match status" value="1"/>
</dbReference>
<keyword evidence="3" id="KW-1185">Reference proteome</keyword>
<sequence>MVKDLLNDDLLESLLERFYDFGLRAKFKKAMGDHLALELGSEYLNLNTELQTKLLNMDFENLTKRMVGEFIVVFADFLEEVVEHTPSEPSTSLDEPNYALGNISTQNGLGDHDIAPDSGATLQPREYVPYRTVNEVFDDVKKVVGRIGSGFVWKDETLLDISRQINLKGQEIRESYGLSEAQLIGLGVVSLYDIVFLCDDSPSVWIGNRKNAIIKTVQSVADWSTKLEPSGISLRFINHRTDKYPEGTFDNLTNITAVQDAFFHVVPKGNTKLGAALERKILRGKLATKNQGKPDKPLIVVVITDGEPTDYEYFQNTASRFKKELGELSTVILLFSVGETDESVGFIRRVEEDERLNKIVYTSKDSLDFVNAFFRNAEEASQATNTEDEKRYKRHILDEFIMAAEFEFKNQESIGWDF</sequence>
<protein>
    <recommendedName>
        <fullName evidence="1">VWFA domain-containing protein</fullName>
    </recommendedName>
</protein>
<evidence type="ECO:0000313" key="2">
    <source>
        <dbReference type="EMBL" id="EPS35667.1"/>
    </source>
</evidence>
<dbReference type="InterPro" id="IPR002035">
    <property type="entry name" value="VWF_A"/>
</dbReference>
<dbReference type="Gene3D" id="3.40.50.410">
    <property type="entry name" value="von Willebrand factor, type A domain"/>
    <property type="match status" value="1"/>
</dbReference>
<dbReference type="SUPFAM" id="SSF53300">
    <property type="entry name" value="vWA-like"/>
    <property type="match status" value="1"/>
</dbReference>
<proteinExistence type="predicted"/>
<reference evidence="2 3" key="1">
    <citation type="journal article" date="2013" name="PLoS Genet.">
        <title>Genomic mechanisms accounting for the adaptation to parasitism in nematode-trapping fungi.</title>
        <authorList>
            <person name="Meerupati T."/>
            <person name="Andersson K.M."/>
            <person name="Friman E."/>
            <person name="Kumar D."/>
            <person name="Tunlid A."/>
            <person name="Ahren D."/>
        </authorList>
    </citation>
    <scope>NUCLEOTIDE SEQUENCE [LARGE SCALE GENOMIC DNA]</scope>
    <source>
        <strain evidence="2 3">CBS 200.50</strain>
    </source>
</reference>
<dbReference type="PANTHER" id="PTHR34706:SF1">
    <property type="entry name" value="VWFA DOMAIN-CONTAINING PROTEIN"/>
    <property type="match status" value="1"/>
</dbReference>
<dbReference type="PROSITE" id="PS50234">
    <property type="entry name" value="VWFA"/>
    <property type="match status" value="1"/>
</dbReference>
<dbReference type="HOGENOM" id="CLU_657237_0_0_1"/>
<dbReference type="Proteomes" id="UP000015100">
    <property type="component" value="Unassembled WGS sequence"/>
</dbReference>
<reference evidence="3" key="2">
    <citation type="submission" date="2013-04" db="EMBL/GenBank/DDBJ databases">
        <title>Genomic mechanisms accounting for the adaptation to parasitism in nematode-trapping fungi.</title>
        <authorList>
            <person name="Ahren D.G."/>
        </authorList>
    </citation>
    <scope>NUCLEOTIDE SEQUENCE [LARGE SCALE GENOMIC DNA]</scope>
    <source>
        <strain evidence="3">CBS 200.50</strain>
    </source>
</reference>
<gene>
    <name evidence="2" type="ORF">H072_10943</name>
</gene>
<evidence type="ECO:0000313" key="3">
    <source>
        <dbReference type="Proteomes" id="UP000015100"/>
    </source>
</evidence>
<dbReference type="SMART" id="SM00327">
    <property type="entry name" value="VWA"/>
    <property type="match status" value="1"/>
</dbReference>
<name>S8BK95_DACHA</name>
<dbReference type="OrthoDB" id="2142040at2759"/>
<feature type="domain" description="VWFA" evidence="1">
    <location>
        <begin position="193"/>
        <end position="400"/>
    </location>
</feature>
<dbReference type="EMBL" id="AQGS01001087">
    <property type="protein sequence ID" value="EPS35667.1"/>
    <property type="molecule type" value="Genomic_DNA"/>
</dbReference>
<accession>S8BK95</accession>
<dbReference type="OMA" id="SAVRECH"/>